<dbReference type="GO" id="GO:0006139">
    <property type="term" value="P:nucleobase-containing compound metabolic process"/>
    <property type="evidence" value="ECO:0007669"/>
    <property type="project" value="InterPro"/>
</dbReference>
<feature type="compositionally biased region" description="Basic residues" evidence="1">
    <location>
        <begin position="611"/>
        <end position="631"/>
    </location>
</feature>
<dbReference type="Proteomes" id="UP000007110">
    <property type="component" value="Unassembled WGS sequence"/>
</dbReference>
<dbReference type="InterPro" id="IPR012337">
    <property type="entry name" value="RNaseH-like_sf"/>
</dbReference>
<dbReference type="RefSeq" id="XP_030841434.1">
    <property type="nucleotide sequence ID" value="XM_030985574.1"/>
</dbReference>
<dbReference type="InterPro" id="IPR052408">
    <property type="entry name" value="Exonuclease_MUT-7-like"/>
</dbReference>
<evidence type="ECO:0000259" key="2">
    <source>
        <dbReference type="SMART" id="SM00474"/>
    </source>
</evidence>
<reference evidence="3" key="2">
    <citation type="submission" date="2021-01" db="UniProtKB">
        <authorList>
            <consortium name="EnsemblMetazoa"/>
        </authorList>
    </citation>
    <scope>IDENTIFICATION</scope>
</reference>
<feature type="domain" description="3'-5' exonuclease" evidence="2">
    <location>
        <begin position="401"/>
        <end position="595"/>
    </location>
</feature>
<dbReference type="GO" id="GO:0008408">
    <property type="term" value="F:3'-5' exonuclease activity"/>
    <property type="evidence" value="ECO:0007669"/>
    <property type="project" value="InterPro"/>
</dbReference>
<dbReference type="InterPro" id="IPR002562">
    <property type="entry name" value="3'-5'_exonuclease_dom"/>
</dbReference>
<dbReference type="RefSeq" id="XP_030841432.1">
    <property type="nucleotide sequence ID" value="XM_030985572.1"/>
</dbReference>
<evidence type="ECO:0000256" key="1">
    <source>
        <dbReference type="SAM" id="MobiDB-lite"/>
    </source>
</evidence>
<dbReference type="GO" id="GO:0003676">
    <property type="term" value="F:nucleic acid binding"/>
    <property type="evidence" value="ECO:0007669"/>
    <property type="project" value="InterPro"/>
</dbReference>
<dbReference type="EnsemblMetazoa" id="XM_030985574">
    <property type="protein sequence ID" value="XP_030841434"/>
    <property type="gene ID" value="LOC100892098"/>
</dbReference>
<dbReference type="InParanoid" id="A0A7M7NV57"/>
<dbReference type="SUPFAM" id="SSF53098">
    <property type="entry name" value="Ribonuclease H-like"/>
    <property type="match status" value="1"/>
</dbReference>
<dbReference type="AlphaFoldDB" id="A0A7M7NV57"/>
<dbReference type="EnsemblMetazoa" id="XM_030985572">
    <property type="protein sequence ID" value="XP_030841432"/>
    <property type="gene ID" value="LOC100892098"/>
</dbReference>
<dbReference type="PANTHER" id="PTHR47765">
    <property type="entry name" value="3'-5' EXONUCLEASE DOMAIN-CONTAINING PROTEIN"/>
    <property type="match status" value="1"/>
</dbReference>
<dbReference type="OrthoDB" id="18193at2759"/>
<dbReference type="Pfam" id="PF01612">
    <property type="entry name" value="DNA_pol_A_exo1"/>
    <property type="match status" value="1"/>
</dbReference>
<reference evidence="4" key="1">
    <citation type="submission" date="2015-02" db="EMBL/GenBank/DDBJ databases">
        <title>Genome sequencing for Strongylocentrotus purpuratus.</title>
        <authorList>
            <person name="Murali S."/>
            <person name="Liu Y."/>
            <person name="Vee V."/>
            <person name="English A."/>
            <person name="Wang M."/>
            <person name="Skinner E."/>
            <person name="Han Y."/>
            <person name="Muzny D.M."/>
            <person name="Worley K.C."/>
            <person name="Gibbs R.A."/>
        </authorList>
    </citation>
    <scope>NUCLEOTIDE SEQUENCE</scope>
</reference>
<sequence>MNNPKSTGSGGVPVVKTDASAGKFWVPKGLSKDQLEKTRFEVWLEPLEDMWEEQKKKEVCQTFHEALSSMDRRVHHSFVLDLVDHSRDLRKRKPDTLAFLILREFDTMLSVKKMTEEELTRILTPELRMQAFHLAASAHSNVFDILSKLYYLQGPDNSFLVSRVRVMLARQQFKEAATCVTKVNLHNCFSLEDICLPLIFQDKANMVERYVQGFPELQEALVRQLDVFCEQGYDINAYLSEMTISVPGVRVEKLRRRHMTKLILRLVKMFKLDMSICPNTAKSKDLGAIKYLIHKRYIEESMAQDVWEELIVSTIGDNKSVQVGFIDQLVWYNDIPAAARWARHYEIDVNQLPEAVFEELQRSDASNAACEEQDVGENWDEELPDAPTVDYYPLSLPGERIILVSTATGIQQCLADITSKQNPMVGIDMEWRPSFSPTQKSKVALCQIATHETAYLLDMTALWVSETKDIVKDFFQQLLQSEEILKLGFEISGDYKMLGQSFPELQEVLKGEKRTVDLNGLGKQILKEIPRSGNSRIGSHGLTDLVHYCFGKYLDKRDRISDWERRPLRQAQMTYAALDAFCLLEVYAYLKEKVSYHGLQINMEQCNSSKTNKKSKSKAKPKLSKSPKKKPSFSEALNQPPPPPISAGQLAVVCDNMLQGLGRHLRSCGVDVKVLDNDDEHDEALQISLKEGRAILTAGQPYIQLKSKVDDGKIMCVQTQKKAKNQVQDVLDFFNVTVTPADIFSRCQLCNGNVYAKVTNPEMRQLWLHKQTLLGKSRHADKDDDKDVCGNFEDVMITGDDDYEDEEDELRYMRPTKQSSDSGKTSSATDQAQGVASQPIIVGNPYGYLTSHASNQDRSTTVADSSSDFDPTSVCTGTAFEASAGASQYMDRSPASYTEGALDFSNVKVGKSVDFQVDLVPEGILDVVDHFFCCTTCGKVYWEGKHFAKVCNQFAHVLDRGEDRQGKLDDGAVTA</sequence>
<dbReference type="InterPro" id="IPR002782">
    <property type="entry name" value="Mut7-C_RNAse_dom"/>
</dbReference>
<accession>A0A7M7NV57</accession>
<name>A0A7M7NV57_STRPU</name>
<dbReference type="EnsemblMetazoa" id="XM_030985573">
    <property type="protein sequence ID" value="XP_030841433"/>
    <property type="gene ID" value="LOC100892098"/>
</dbReference>
<dbReference type="Gene3D" id="3.30.420.10">
    <property type="entry name" value="Ribonuclease H-like superfamily/Ribonuclease H"/>
    <property type="match status" value="1"/>
</dbReference>
<protein>
    <recommendedName>
        <fullName evidence="2">3'-5' exonuclease domain-containing protein</fullName>
    </recommendedName>
</protein>
<dbReference type="OMA" id="CSNWANR"/>
<dbReference type="Pfam" id="PF01927">
    <property type="entry name" value="Mut7-C"/>
    <property type="match status" value="2"/>
</dbReference>
<organism evidence="3 4">
    <name type="scientific">Strongylocentrotus purpuratus</name>
    <name type="common">Purple sea urchin</name>
    <dbReference type="NCBI Taxonomy" id="7668"/>
    <lineage>
        <taxon>Eukaryota</taxon>
        <taxon>Metazoa</taxon>
        <taxon>Echinodermata</taxon>
        <taxon>Eleutherozoa</taxon>
        <taxon>Echinozoa</taxon>
        <taxon>Echinoidea</taxon>
        <taxon>Euechinoidea</taxon>
        <taxon>Echinacea</taxon>
        <taxon>Camarodonta</taxon>
        <taxon>Echinidea</taxon>
        <taxon>Strongylocentrotidae</taxon>
        <taxon>Strongylocentrotus</taxon>
    </lineage>
</organism>
<proteinExistence type="predicted"/>
<dbReference type="SMART" id="SM00474">
    <property type="entry name" value="35EXOc"/>
    <property type="match status" value="1"/>
</dbReference>
<dbReference type="GeneID" id="100892098"/>
<keyword evidence="4" id="KW-1185">Reference proteome</keyword>
<evidence type="ECO:0000313" key="3">
    <source>
        <dbReference type="EnsemblMetazoa" id="XP_030841432"/>
    </source>
</evidence>
<dbReference type="KEGG" id="spu:100892098"/>
<evidence type="ECO:0000313" key="4">
    <source>
        <dbReference type="Proteomes" id="UP000007110"/>
    </source>
</evidence>
<dbReference type="InterPro" id="IPR036397">
    <property type="entry name" value="RNaseH_sf"/>
</dbReference>
<dbReference type="RefSeq" id="XP_030841433.1">
    <property type="nucleotide sequence ID" value="XM_030985573.1"/>
</dbReference>
<feature type="compositionally biased region" description="Polar residues" evidence="1">
    <location>
        <begin position="816"/>
        <end position="836"/>
    </location>
</feature>
<dbReference type="PANTHER" id="PTHR47765:SF2">
    <property type="entry name" value="EXONUCLEASE MUT-7 HOMOLOG"/>
    <property type="match status" value="1"/>
</dbReference>
<feature type="region of interest" description="Disordered" evidence="1">
    <location>
        <begin position="607"/>
        <end position="643"/>
    </location>
</feature>
<feature type="region of interest" description="Disordered" evidence="1">
    <location>
        <begin position="814"/>
        <end position="836"/>
    </location>
</feature>